<evidence type="ECO:0000313" key="1">
    <source>
        <dbReference type="EMBL" id="MEB4590006.1"/>
    </source>
</evidence>
<gene>
    <name evidence="1" type="ORF">VSS37_03350</name>
</gene>
<dbReference type="Proteomes" id="UP001308005">
    <property type="component" value="Unassembled WGS sequence"/>
</dbReference>
<proteinExistence type="predicted"/>
<name>A0ABU6CT48_9GAMM</name>
<comment type="caution">
    <text evidence="1">The sequence shown here is derived from an EMBL/GenBank/DDBJ whole genome shotgun (WGS) entry which is preliminary data.</text>
</comment>
<keyword evidence="2" id="KW-1185">Reference proteome</keyword>
<dbReference type="EMBL" id="JAYMYJ010000029">
    <property type="protein sequence ID" value="MEB4590006.1"/>
    <property type="molecule type" value="Genomic_DNA"/>
</dbReference>
<protein>
    <submittedName>
        <fullName evidence="1">Helix-turn-helix domain-containing protein</fullName>
    </submittedName>
</protein>
<reference evidence="2" key="1">
    <citation type="submission" date="2023-07" db="EMBL/GenBank/DDBJ databases">
        <title>The carbon used by Thiothrix.</title>
        <authorList>
            <person name="Chen L."/>
        </authorList>
    </citation>
    <scope>NUCLEOTIDE SEQUENCE [LARGE SCALE GENOMIC DNA]</scope>
</reference>
<evidence type="ECO:0000313" key="2">
    <source>
        <dbReference type="Proteomes" id="UP001308005"/>
    </source>
</evidence>
<accession>A0ABU6CT48</accession>
<sequence length="135" mass="15345">MENVKEMMRAADVAKRIGIQTAKVFEMVRCGEFNNFDGQTFTGAHLWKRETVNQWIEKHPEWITPVNEQDVCAADVCAILGISMTAMYRWIDAGKLPQPALVRRVDQGGNFYGGLMKVWKREDVINIRSGANAKQ</sequence>
<organism evidence="1 2">
    <name type="scientific">Candidatus Thiothrix phosphatis</name>
    <dbReference type="NCBI Taxonomy" id="3112415"/>
    <lineage>
        <taxon>Bacteria</taxon>
        <taxon>Pseudomonadati</taxon>
        <taxon>Pseudomonadota</taxon>
        <taxon>Gammaproteobacteria</taxon>
        <taxon>Thiotrichales</taxon>
        <taxon>Thiotrichaceae</taxon>
        <taxon>Thiothrix</taxon>
    </lineage>
</organism>
<dbReference type="RefSeq" id="WP_324693232.1">
    <property type="nucleotide sequence ID" value="NZ_JAYMYJ010000029.1"/>
</dbReference>